<comment type="caution">
    <text evidence="3">The sequence shown here is derived from an EMBL/GenBank/DDBJ whole genome shotgun (WGS) entry which is preliminary data.</text>
</comment>
<feature type="domain" description="DUF676" evidence="2">
    <location>
        <begin position="155"/>
        <end position="212"/>
    </location>
</feature>
<comment type="similarity">
    <text evidence="1">Belongs to the putative lipase ROG1 family.</text>
</comment>
<dbReference type="AlphaFoldDB" id="A0AAD6HSQ8"/>
<dbReference type="EMBL" id="JAQJAN010000003">
    <property type="protein sequence ID" value="KAJ5734116.1"/>
    <property type="molecule type" value="Genomic_DNA"/>
</dbReference>
<dbReference type="Gene3D" id="3.40.50.1820">
    <property type="entry name" value="alpha/beta hydrolase"/>
    <property type="match status" value="1"/>
</dbReference>
<dbReference type="InterPro" id="IPR007751">
    <property type="entry name" value="DUF676_lipase-like"/>
</dbReference>
<proteinExistence type="inferred from homology"/>
<dbReference type="PANTHER" id="PTHR11440">
    <property type="entry name" value="LECITHIN-CHOLESTEROL ACYLTRANSFERASE-RELATED"/>
    <property type="match status" value="1"/>
</dbReference>
<evidence type="ECO:0000259" key="2">
    <source>
        <dbReference type="Pfam" id="PF05057"/>
    </source>
</evidence>
<reference evidence="3" key="2">
    <citation type="submission" date="2023-01" db="EMBL/GenBank/DDBJ databases">
        <authorList>
            <person name="Petersen C."/>
        </authorList>
    </citation>
    <scope>NUCLEOTIDE SEQUENCE</scope>
    <source>
        <strain evidence="3">IBT 17514</strain>
    </source>
</reference>
<dbReference type="GO" id="GO:0072330">
    <property type="term" value="P:monocarboxylic acid biosynthetic process"/>
    <property type="evidence" value="ECO:0007669"/>
    <property type="project" value="UniProtKB-ARBA"/>
</dbReference>
<dbReference type="SUPFAM" id="SSF53474">
    <property type="entry name" value="alpha/beta-Hydrolases"/>
    <property type="match status" value="1"/>
</dbReference>
<evidence type="ECO:0000313" key="3">
    <source>
        <dbReference type="EMBL" id="KAJ5734116.1"/>
    </source>
</evidence>
<dbReference type="InterPro" id="IPR029058">
    <property type="entry name" value="AB_hydrolase_fold"/>
</dbReference>
<evidence type="ECO:0000256" key="1">
    <source>
        <dbReference type="ARBA" id="ARBA00007920"/>
    </source>
</evidence>
<protein>
    <recommendedName>
        <fullName evidence="2">DUF676 domain-containing protein</fullName>
    </recommendedName>
</protein>
<accession>A0AAD6HSQ8</accession>
<dbReference type="GO" id="GO:0017000">
    <property type="term" value="P:antibiotic biosynthetic process"/>
    <property type="evidence" value="ECO:0007669"/>
    <property type="project" value="UniProtKB-ARBA"/>
</dbReference>
<keyword evidence="4" id="KW-1185">Reference proteome</keyword>
<evidence type="ECO:0000313" key="4">
    <source>
        <dbReference type="Proteomes" id="UP001215712"/>
    </source>
</evidence>
<name>A0AAD6HSQ8_9EURO</name>
<gene>
    <name evidence="3" type="ORF">N7493_002902</name>
</gene>
<dbReference type="Proteomes" id="UP001215712">
    <property type="component" value="Unassembled WGS sequence"/>
</dbReference>
<dbReference type="Pfam" id="PF05057">
    <property type="entry name" value="DUF676"/>
    <property type="match status" value="1"/>
</dbReference>
<sequence length="380" mass="42451">MDTSSGIIFPTASSRDNYNQFVSRIVLKKTMEYAVATKFTIPAITGGYLSRAICISSRRAFHASSVRLKPILDPRLEDHGHVIHDKYSTIREKYDAPKNPVVLAHGLLGFDELRLAGPYLPSVQYWRGIKEALSAQGIEVITATVPPSSSIEQRAEELAREIEVGARGKDVNIIAHSMGGLDSRYMISRLKQDKFKVLSLTTIATPHRGSAVADFVFDQIGADRLPQIYYTLDRLNVETGAFAQLTRKYMTETFNPHTPDIEDVRYFSYGAAVNPSIWSVFRLSHKILSEAEGPNDGLVSVASSHWGGKNGYKGTLVGVSHLDLINWSNRLKWLVGEVMGQRRNFNAIAFYLDITGMKKSRRSNLTMLMFFLDMLAKEGL</sequence>
<organism evidence="3 4">
    <name type="scientific">Penicillium malachiteum</name>
    <dbReference type="NCBI Taxonomy" id="1324776"/>
    <lineage>
        <taxon>Eukaryota</taxon>
        <taxon>Fungi</taxon>
        <taxon>Dikarya</taxon>
        <taxon>Ascomycota</taxon>
        <taxon>Pezizomycotina</taxon>
        <taxon>Eurotiomycetes</taxon>
        <taxon>Eurotiomycetidae</taxon>
        <taxon>Eurotiales</taxon>
        <taxon>Aspergillaceae</taxon>
        <taxon>Penicillium</taxon>
    </lineage>
</organism>
<reference evidence="3" key="1">
    <citation type="journal article" date="2023" name="IMA Fungus">
        <title>Comparative genomic study of the Penicillium genus elucidates a diverse pangenome and 15 lateral gene transfer events.</title>
        <authorList>
            <person name="Petersen C."/>
            <person name="Sorensen T."/>
            <person name="Nielsen M.R."/>
            <person name="Sondergaard T.E."/>
            <person name="Sorensen J.L."/>
            <person name="Fitzpatrick D.A."/>
            <person name="Frisvad J.C."/>
            <person name="Nielsen K.L."/>
        </authorList>
    </citation>
    <scope>NUCLEOTIDE SEQUENCE</scope>
    <source>
        <strain evidence="3">IBT 17514</strain>
    </source>
</reference>